<dbReference type="Proteomes" id="UP001321804">
    <property type="component" value="Chromosome"/>
</dbReference>
<comment type="similarity">
    <text evidence="2 10">Belongs to the MscL family.</text>
</comment>
<dbReference type="InterPro" id="IPR036019">
    <property type="entry name" value="MscL_channel"/>
</dbReference>
<evidence type="ECO:0000256" key="1">
    <source>
        <dbReference type="ARBA" id="ARBA00004651"/>
    </source>
</evidence>
<name>A0AAU9CYT4_9LACO</name>
<keyword evidence="5 10" id="KW-0812">Transmembrane</keyword>
<evidence type="ECO:0000256" key="6">
    <source>
        <dbReference type="ARBA" id="ARBA00022989"/>
    </source>
</evidence>
<evidence type="ECO:0000313" key="12">
    <source>
        <dbReference type="Proteomes" id="UP001321804"/>
    </source>
</evidence>
<keyword evidence="12" id="KW-1185">Reference proteome</keyword>
<comment type="subunit">
    <text evidence="10">Homopentamer.</text>
</comment>
<sequence>MLKEFKNFIARGNILDLAVGVIIGGAMTNMVSSLTKNLINPLLSMFVGKTDLGRLKVTIFGATYKYGDFLNDVINFLIIAFVVFLLLKAIRKIIPEKKSDPAKPSNEEVLLTQIRDLLAKEESK</sequence>
<dbReference type="InterPro" id="IPR019823">
    <property type="entry name" value="Mechanosensitive_channel_CS"/>
</dbReference>
<dbReference type="GO" id="GO:0008381">
    <property type="term" value="F:mechanosensitive monoatomic ion channel activity"/>
    <property type="evidence" value="ECO:0007669"/>
    <property type="project" value="UniProtKB-UniRule"/>
</dbReference>
<comment type="function">
    <text evidence="10">Channel that opens in response to stretch forces in the membrane lipid bilayer. May participate in the regulation of osmotic pressure changes within the cell.</text>
</comment>
<dbReference type="PANTHER" id="PTHR30266:SF2">
    <property type="entry name" value="LARGE-CONDUCTANCE MECHANOSENSITIVE CHANNEL"/>
    <property type="match status" value="1"/>
</dbReference>
<evidence type="ECO:0000256" key="10">
    <source>
        <dbReference type="HAMAP-Rule" id="MF_00115"/>
    </source>
</evidence>
<evidence type="ECO:0000256" key="4">
    <source>
        <dbReference type="ARBA" id="ARBA00022475"/>
    </source>
</evidence>
<keyword evidence="7 10" id="KW-0406">Ion transport</keyword>
<dbReference type="InterPro" id="IPR037673">
    <property type="entry name" value="MSC/AndL"/>
</dbReference>
<reference evidence="11 12" key="1">
    <citation type="journal article" date="2023" name="Microbiol. Spectr.">
        <title>Symbiosis of Carpenter Bees with Uncharacterized Lactic Acid Bacteria Showing NAD Auxotrophy.</title>
        <authorList>
            <person name="Kawasaki S."/>
            <person name="Ozawa K."/>
            <person name="Mori T."/>
            <person name="Yamamoto A."/>
            <person name="Ito M."/>
            <person name="Ohkuma M."/>
            <person name="Sakamoto M."/>
            <person name="Matsutani M."/>
        </authorList>
    </citation>
    <scope>NUCLEOTIDE SEQUENCE [LARGE SCALE GENOMIC DNA]</scope>
    <source>
        <strain evidence="11 12">KimC2</strain>
    </source>
</reference>
<dbReference type="NCBIfam" id="TIGR00220">
    <property type="entry name" value="mscL"/>
    <property type="match status" value="1"/>
</dbReference>
<protein>
    <recommendedName>
        <fullName evidence="10">Large-conductance mechanosensitive channel</fullName>
    </recommendedName>
</protein>
<dbReference type="GO" id="GO:0005886">
    <property type="term" value="C:plasma membrane"/>
    <property type="evidence" value="ECO:0007669"/>
    <property type="project" value="UniProtKB-SubCell"/>
</dbReference>
<comment type="subcellular location">
    <subcellularLocation>
        <location evidence="1 10">Cell membrane</location>
        <topology evidence="1 10">Multi-pass membrane protein</topology>
    </subcellularLocation>
</comment>
<dbReference type="HAMAP" id="MF_00115">
    <property type="entry name" value="MscL"/>
    <property type="match status" value="1"/>
</dbReference>
<evidence type="ECO:0000256" key="8">
    <source>
        <dbReference type="ARBA" id="ARBA00023136"/>
    </source>
</evidence>
<dbReference type="InterPro" id="IPR001185">
    <property type="entry name" value="MS_channel"/>
</dbReference>
<dbReference type="Gene3D" id="1.10.1200.120">
    <property type="entry name" value="Large-conductance mechanosensitive channel, MscL, domain 1"/>
    <property type="match status" value="1"/>
</dbReference>
<evidence type="ECO:0000256" key="7">
    <source>
        <dbReference type="ARBA" id="ARBA00023065"/>
    </source>
</evidence>
<gene>
    <name evidence="10 11" type="primary">mscL</name>
    <name evidence="11" type="ORF">KIMC2_11360</name>
</gene>
<keyword evidence="3 10" id="KW-0813">Transport</keyword>
<keyword evidence="6 10" id="KW-1133">Transmembrane helix</keyword>
<dbReference type="KEGG" id="xak:KIMC2_11360"/>
<feature type="transmembrane region" description="Helical" evidence="10">
    <location>
        <begin position="12"/>
        <end position="32"/>
    </location>
</feature>
<dbReference type="AlphaFoldDB" id="A0AAU9CYT4"/>
<dbReference type="PRINTS" id="PR01264">
    <property type="entry name" value="MECHCHANNEL"/>
</dbReference>
<dbReference type="Pfam" id="PF01741">
    <property type="entry name" value="MscL"/>
    <property type="match status" value="1"/>
</dbReference>
<evidence type="ECO:0000256" key="3">
    <source>
        <dbReference type="ARBA" id="ARBA00022448"/>
    </source>
</evidence>
<feature type="transmembrane region" description="Helical" evidence="10">
    <location>
        <begin position="73"/>
        <end position="90"/>
    </location>
</feature>
<dbReference type="PANTHER" id="PTHR30266">
    <property type="entry name" value="MECHANOSENSITIVE CHANNEL MSCL"/>
    <property type="match status" value="1"/>
</dbReference>
<evidence type="ECO:0000256" key="9">
    <source>
        <dbReference type="ARBA" id="ARBA00023303"/>
    </source>
</evidence>
<dbReference type="RefSeq" id="WP_317694842.1">
    <property type="nucleotide sequence ID" value="NZ_AP026801.1"/>
</dbReference>
<keyword evidence="4 10" id="KW-1003">Cell membrane</keyword>
<proteinExistence type="inferred from homology"/>
<evidence type="ECO:0000313" key="11">
    <source>
        <dbReference type="EMBL" id="BDR56574.1"/>
    </source>
</evidence>
<evidence type="ECO:0000256" key="5">
    <source>
        <dbReference type="ARBA" id="ARBA00022692"/>
    </source>
</evidence>
<keyword evidence="8 10" id="KW-0472">Membrane</keyword>
<organism evidence="11 12">
    <name type="scientific">Xylocopilactobacillus apis</name>
    <dbReference type="NCBI Taxonomy" id="2932183"/>
    <lineage>
        <taxon>Bacteria</taxon>
        <taxon>Bacillati</taxon>
        <taxon>Bacillota</taxon>
        <taxon>Bacilli</taxon>
        <taxon>Lactobacillales</taxon>
        <taxon>Lactobacillaceae</taxon>
        <taxon>Xylocopilactobacillus</taxon>
    </lineage>
</organism>
<dbReference type="NCBIfam" id="NF001842">
    <property type="entry name" value="PRK00567.1-3"/>
    <property type="match status" value="1"/>
</dbReference>
<dbReference type="SUPFAM" id="SSF81330">
    <property type="entry name" value="Gated mechanosensitive channel"/>
    <property type="match status" value="1"/>
</dbReference>
<evidence type="ECO:0000256" key="2">
    <source>
        <dbReference type="ARBA" id="ARBA00007254"/>
    </source>
</evidence>
<keyword evidence="9 10" id="KW-0407">Ion channel</keyword>
<dbReference type="EMBL" id="AP026801">
    <property type="protein sequence ID" value="BDR56574.1"/>
    <property type="molecule type" value="Genomic_DNA"/>
</dbReference>
<dbReference type="PROSITE" id="PS01327">
    <property type="entry name" value="MSCL"/>
    <property type="match status" value="1"/>
</dbReference>
<accession>A0AAU9CYT4</accession>